<evidence type="ECO:0000256" key="1">
    <source>
        <dbReference type="SAM" id="Phobius"/>
    </source>
</evidence>
<dbReference type="EMBL" id="CP043494">
    <property type="protein sequence ID" value="WNG50005.1"/>
    <property type="molecule type" value="Genomic_DNA"/>
</dbReference>
<protein>
    <submittedName>
        <fullName evidence="2">Uncharacterized protein</fullName>
    </submittedName>
</protein>
<proteinExistence type="predicted"/>
<keyword evidence="1" id="KW-1133">Transmembrane helix</keyword>
<name>A0ABY9X3P9_9BACT</name>
<feature type="transmembrane region" description="Helical" evidence="1">
    <location>
        <begin position="45"/>
        <end position="68"/>
    </location>
</feature>
<keyword evidence="3" id="KW-1185">Reference proteome</keyword>
<keyword evidence="1" id="KW-0812">Transmembrane</keyword>
<evidence type="ECO:0000313" key="3">
    <source>
        <dbReference type="Proteomes" id="UP001611383"/>
    </source>
</evidence>
<dbReference type="Proteomes" id="UP001611383">
    <property type="component" value="Chromosome"/>
</dbReference>
<sequence>MAVDLEQLSRERIYRTQAPCTQVLADMQQLREVDDIKEKKEAVTYFVGCGSMVIGAFAGFFGLFTLGASGLSSFLLPGALLLLVVGIVAFVMRAQHAKLDLENRRYELVSRIVKMLQADTAPQAQVTLEMDLRDGMHPAKFFGEGKTPSGWQAKSYIDRWLSLQSRLVDGTHLRLEMIERTDKRTRTRRGSSGRTKTKTRTVSDALVRVRLQVKTEKYQHLGRLGAHARNAVRLPKGTRLKSFSVEPDRVDLTVLISDPWDVKASSAMQVNAVEVVAMSLLSLYQILNLSRAIDKKAAHA</sequence>
<dbReference type="RefSeq" id="WP_395808584.1">
    <property type="nucleotide sequence ID" value="NZ_CP043494.1"/>
</dbReference>
<accession>A0ABY9X3P9</accession>
<evidence type="ECO:0000313" key="2">
    <source>
        <dbReference type="EMBL" id="WNG50005.1"/>
    </source>
</evidence>
<reference evidence="2 3" key="1">
    <citation type="submission" date="2019-08" db="EMBL/GenBank/DDBJ databases">
        <title>Archangium and Cystobacter genomes.</title>
        <authorList>
            <person name="Chen I.-C.K."/>
            <person name="Wielgoss S."/>
        </authorList>
    </citation>
    <scope>NUCLEOTIDE SEQUENCE [LARGE SCALE GENOMIC DNA]</scope>
    <source>
        <strain evidence="2 3">Cbm 6</strain>
    </source>
</reference>
<feature type="transmembrane region" description="Helical" evidence="1">
    <location>
        <begin position="74"/>
        <end position="94"/>
    </location>
</feature>
<gene>
    <name evidence="2" type="ORF">F0U60_42200</name>
</gene>
<organism evidence="2 3">
    <name type="scientific">Archangium minus</name>
    <dbReference type="NCBI Taxonomy" id="83450"/>
    <lineage>
        <taxon>Bacteria</taxon>
        <taxon>Pseudomonadati</taxon>
        <taxon>Myxococcota</taxon>
        <taxon>Myxococcia</taxon>
        <taxon>Myxococcales</taxon>
        <taxon>Cystobacterineae</taxon>
        <taxon>Archangiaceae</taxon>
        <taxon>Archangium</taxon>
    </lineage>
</organism>
<keyword evidence="1" id="KW-0472">Membrane</keyword>